<dbReference type="AlphaFoldDB" id="A0AAN2C8A0"/>
<keyword evidence="1" id="KW-0732">Signal</keyword>
<reference evidence="2 3" key="1">
    <citation type="journal article" date="2022" name="ISME Commun">
        <title>Vulcanimicrobium alpinus gen. nov. sp. nov., the first cultivated representative of the candidate phylum 'Eremiobacterota', is a metabolically versatile aerobic anoxygenic phototroph.</title>
        <authorList>
            <person name="Yabe S."/>
            <person name="Muto K."/>
            <person name="Abe K."/>
            <person name="Yokota A."/>
            <person name="Staudigel H."/>
            <person name="Tebo B.M."/>
        </authorList>
    </citation>
    <scope>NUCLEOTIDE SEQUENCE [LARGE SCALE GENOMIC DNA]</scope>
    <source>
        <strain evidence="2 3">WC8-2</strain>
    </source>
</reference>
<sequence length="108" mass="12522">MFKKAIIAAALMTSLVAPLAALADGEVEQRIDSQQTRINQGVQNGSLTYGEYHRLDNGLDRIQAQRARDLRRNDGHLTPAEYRRLNREQNRLSDRIYFDKHNRAHQHR</sequence>
<name>A0AAN2C8A0_UNVUL</name>
<evidence type="ECO:0000256" key="1">
    <source>
        <dbReference type="SAM" id="SignalP"/>
    </source>
</evidence>
<evidence type="ECO:0008006" key="4">
    <source>
        <dbReference type="Google" id="ProtNLM"/>
    </source>
</evidence>
<dbReference type="Proteomes" id="UP001317532">
    <property type="component" value="Chromosome"/>
</dbReference>
<protein>
    <recommendedName>
        <fullName evidence="4">DUF4148 domain-containing protein</fullName>
    </recommendedName>
</protein>
<feature type="chain" id="PRO_5042828026" description="DUF4148 domain-containing protein" evidence="1">
    <location>
        <begin position="24"/>
        <end position="108"/>
    </location>
</feature>
<dbReference type="EMBL" id="AP025523">
    <property type="protein sequence ID" value="BDE04826.1"/>
    <property type="molecule type" value="Genomic_DNA"/>
</dbReference>
<evidence type="ECO:0000313" key="2">
    <source>
        <dbReference type="EMBL" id="BDE04826.1"/>
    </source>
</evidence>
<accession>A0AAN2C8A0</accession>
<feature type="signal peptide" evidence="1">
    <location>
        <begin position="1"/>
        <end position="23"/>
    </location>
</feature>
<proteinExistence type="predicted"/>
<keyword evidence="3" id="KW-1185">Reference proteome</keyword>
<gene>
    <name evidence="2" type="ORF">WPS_01020</name>
</gene>
<evidence type="ECO:0000313" key="3">
    <source>
        <dbReference type="Proteomes" id="UP001317532"/>
    </source>
</evidence>
<organism evidence="2 3">
    <name type="scientific">Vulcanimicrobium alpinum</name>
    <dbReference type="NCBI Taxonomy" id="3016050"/>
    <lineage>
        <taxon>Bacteria</taxon>
        <taxon>Bacillati</taxon>
        <taxon>Vulcanimicrobiota</taxon>
        <taxon>Vulcanimicrobiia</taxon>
        <taxon>Vulcanimicrobiales</taxon>
        <taxon>Vulcanimicrobiaceae</taxon>
        <taxon>Vulcanimicrobium</taxon>
    </lineage>
</organism>
<dbReference type="KEGG" id="vab:WPS_01020"/>
<dbReference type="RefSeq" id="WP_317995915.1">
    <property type="nucleotide sequence ID" value="NZ_AP025523.1"/>
</dbReference>